<evidence type="ECO:0000256" key="1">
    <source>
        <dbReference type="ARBA" id="ARBA00023242"/>
    </source>
</evidence>
<proteinExistence type="predicted"/>
<name>A0A8C3P7Y3_CHRPI</name>
<dbReference type="InterPro" id="IPR003309">
    <property type="entry name" value="SCAN_dom"/>
</dbReference>
<sequence length="95" mass="11033">MVAHWLVKSWAVLIAPDLTETDQAVYQSLNVMVAQEFSATRYLPGVRPRAVVQKLWDYCWRWLEPEKLTGAQMAETVVLEQFIQILPTGEKEWVK</sequence>
<evidence type="ECO:0000259" key="3">
    <source>
        <dbReference type="PROSITE" id="PS50804"/>
    </source>
</evidence>
<reference evidence="4" key="1">
    <citation type="submission" date="2025-08" db="UniProtKB">
        <authorList>
            <consortium name="Ensembl"/>
        </authorList>
    </citation>
    <scope>IDENTIFICATION</scope>
</reference>
<dbReference type="PANTHER" id="PTHR45935:SF15">
    <property type="entry name" value="SCAN BOX DOMAIN-CONTAINING PROTEIN"/>
    <property type="match status" value="1"/>
</dbReference>
<dbReference type="Gene3D" id="1.10.4020.10">
    <property type="entry name" value="DNA breaking-rejoining enzymes"/>
    <property type="match status" value="1"/>
</dbReference>
<dbReference type="GeneTree" id="ENSGT00990000204742"/>
<dbReference type="InterPro" id="IPR050916">
    <property type="entry name" value="SCAN-C2H2_zinc_finger"/>
</dbReference>
<dbReference type="Ensembl" id="ENSCPBT00000026406.1">
    <property type="protein sequence ID" value="ENSCPBP00000022424.1"/>
    <property type="gene ID" value="ENSCPBG00000016028.1"/>
</dbReference>
<evidence type="ECO:0000313" key="4">
    <source>
        <dbReference type="Ensembl" id="ENSCPBP00000022424.1"/>
    </source>
</evidence>
<dbReference type="PROSITE" id="PS50804">
    <property type="entry name" value="SCAN_BOX"/>
    <property type="match status" value="1"/>
</dbReference>
<feature type="chain" id="PRO_5034934867" description="SCAN box domain-containing protein" evidence="2">
    <location>
        <begin position="22"/>
        <end position="95"/>
    </location>
</feature>
<dbReference type="InterPro" id="IPR038269">
    <property type="entry name" value="SCAN_sf"/>
</dbReference>
<dbReference type="AlphaFoldDB" id="A0A8C3P7Y3"/>
<accession>A0A8C3P7Y3</accession>
<keyword evidence="5" id="KW-1185">Reference proteome</keyword>
<reference evidence="4" key="2">
    <citation type="submission" date="2025-09" db="UniProtKB">
        <authorList>
            <consortium name="Ensembl"/>
        </authorList>
    </citation>
    <scope>IDENTIFICATION</scope>
</reference>
<feature type="domain" description="SCAN box" evidence="3">
    <location>
        <begin position="35"/>
        <end position="95"/>
    </location>
</feature>
<evidence type="ECO:0000313" key="5">
    <source>
        <dbReference type="Proteomes" id="UP000694380"/>
    </source>
</evidence>
<dbReference type="PANTHER" id="PTHR45935">
    <property type="entry name" value="PROTEIN ZBED8-RELATED"/>
    <property type="match status" value="1"/>
</dbReference>
<protein>
    <recommendedName>
        <fullName evidence="3">SCAN box domain-containing protein</fullName>
    </recommendedName>
</protein>
<keyword evidence="2" id="KW-0732">Signal</keyword>
<dbReference type="Proteomes" id="UP000694380">
    <property type="component" value="Unplaced"/>
</dbReference>
<evidence type="ECO:0000256" key="2">
    <source>
        <dbReference type="SAM" id="SignalP"/>
    </source>
</evidence>
<dbReference type="SUPFAM" id="SSF47353">
    <property type="entry name" value="Retrovirus capsid dimerization domain-like"/>
    <property type="match status" value="1"/>
</dbReference>
<keyword evidence="1" id="KW-0539">Nucleus</keyword>
<dbReference type="Pfam" id="PF02023">
    <property type="entry name" value="SCAN"/>
    <property type="match status" value="1"/>
</dbReference>
<feature type="signal peptide" evidence="2">
    <location>
        <begin position="1"/>
        <end position="21"/>
    </location>
</feature>
<organism evidence="4 5">
    <name type="scientific">Chrysemys picta bellii</name>
    <name type="common">Western painted turtle</name>
    <name type="synonym">Emys bellii</name>
    <dbReference type="NCBI Taxonomy" id="8478"/>
    <lineage>
        <taxon>Eukaryota</taxon>
        <taxon>Metazoa</taxon>
        <taxon>Chordata</taxon>
        <taxon>Craniata</taxon>
        <taxon>Vertebrata</taxon>
        <taxon>Euteleostomi</taxon>
        <taxon>Archelosauria</taxon>
        <taxon>Testudinata</taxon>
        <taxon>Testudines</taxon>
        <taxon>Cryptodira</taxon>
        <taxon>Durocryptodira</taxon>
        <taxon>Testudinoidea</taxon>
        <taxon>Emydidae</taxon>
        <taxon>Chrysemys</taxon>
    </lineage>
</organism>